<keyword evidence="3" id="KW-1185">Reference proteome</keyword>
<dbReference type="RefSeq" id="XP_014250659.1">
    <property type="nucleotide sequence ID" value="XM_014395173.2"/>
</dbReference>
<proteinExistence type="predicted"/>
<organism evidence="2 3">
    <name type="scientific">Cimex lectularius</name>
    <name type="common">Bed bug</name>
    <name type="synonym">Acanthia lectularia</name>
    <dbReference type="NCBI Taxonomy" id="79782"/>
    <lineage>
        <taxon>Eukaryota</taxon>
        <taxon>Metazoa</taxon>
        <taxon>Ecdysozoa</taxon>
        <taxon>Arthropoda</taxon>
        <taxon>Hexapoda</taxon>
        <taxon>Insecta</taxon>
        <taxon>Pterygota</taxon>
        <taxon>Neoptera</taxon>
        <taxon>Paraneoptera</taxon>
        <taxon>Hemiptera</taxon>
        <taxon>Heteroptera</taxon>
        <taxon>Panheteroptera</taxon>
        <taxon>Cimicomorpha</taxon>
        <taxon>Cimicidae</taxon>
        <taxon>Cimex</taxon>
    </lineage>
</organism>
<protein>
    <recommendedName>
        <fullName evidence="4">Plasmodium RESA N-terminal domain-containing protein</fullName>
    </recommendedName>
</protein>
<evidence type="ECO:0000313" key="3">
    <source>
        <dbReference type="Proteomes" id="UP000494040"/>
    </source>
</evidence>
<dbReference type="GeneID" id="106667303"/>
<evidence type="ECO:0000256" key="1">
    <source>
        <dbReference type="SAM" id="SignalP"/>
    </source>
</evidence>
<accession>A0A8I6TEV2</accession>
<evidence type="ECO:0000313" key="2">
    <source>
        <dbReference type="EnsemblMetazoa" id="XP_014250659.1"/>
    </source>
</evidence>
<feature type="signal peptide" evidence="1">
    <location>
        <begin position="1"/>
        <end position="28"/>
    </location>
</feature>
<name>A0A8I6TEV2_CIMLE</name>
<evidence type="ECO:0008006" key="4">
    <source>
        <dbReference type="Google" id="ProtNLM"/>
    </source>
</evidence>
<dbReference type="AlphaFoldDB" id="A0A8I6TEV2"/>
<dbReference type="Proteomes" id="UP000494040">
    <property type="component" value="Unassembled WGS sequence"/>
</dbReference>
<sequence length="166" mass="20324">MFGHTFPRAVFITLNIFILVNEYNFTEATTYGQEITNIDAQQLRQLIVRRQGEISFYHNHLFDLSPRYRKLVNKWIIYLLKKLKFDFTQMISIENETNKYLIMQLEKKYWYSDSLRKDGYSAIRMYKKILTIFDDQLKNYVHSWTDLESPYWKRITMFLLKNIKVY</sequence>
<keyword evidence="1" id="KW-0732">Signal</keyword>
<dbReference type="KEGG" id="clec:106667303"/>
<reference evidence="2" key="1">
    <citation type="submission" date="2022-01" db="UniProtKB">
        <authorList>
            <consortium name="EnsemblMetazoa"/>
        </authorList>
    </citation>
    <scope>IDENTIFICATION</scope>
</reference>
<dbReference type="EnsemblMetazoa" id="XM_014395173.2">
    <property type="protein sequence ID" value="XP_014250659.1"/>
    <property type="gene ID" value="LOC106667303"/>
</dbReference>
<feature type="chain" id="PRO_5035161726" description="Plasmodium RESA N-terminal domain-containing protein" evidence="1">
    <location>
        <begin position="29"/>
        <end position="166"/>
    </location>
</feature>